<dbReference type="EMBL" id="CAMKVN010001952">
    <property type="protein sequence ID" value="CAI2178950.1"/>
    <property type="molecule type" value="Genomic_DNA"/>
</dbReference>
<sequence length="126" mass="14553">MRMTESLQIFSGKSRLLSVVQLPKENNCNTRLEQFSKNGNALTITVQTNGLVHTWTSLKKYKEGIEAEFKNRKDRMYQKCEHCHRENPNKHEARHTTLEKKKGPRSHARHQKSLCVKCISGSICDA</sequence>
<dbReference type="Proteomes" id="UP001153678">
    <property type="component" value="Unassembled WGS sequence"/>
</dbReference>
<evidence type="ECO:0000256" key="1">
    <source>
        <dbReference type="SAM" id="MobiDB-lite"/>
    </source>
</evidence>
<evidence type="ECO:0000313" key="3">
    <source>
        <dbReference type="Proteomes" id="UP001153678"/>
    </source>
</evidence>
<dbReference type="OrthoDB" id="2395818at2759"/>
<feature type="region of interest" description="Disordered" evidence="1">
    <location>
        <begin position="85"/>
        <end position="108"/>
    </location>
</feature>
<comment type="caution">
    <text evidence="2">The sequence shown here is derived from an EMBL/GenBank/DDBJ whole genome shotgun (WGS) entry which is preliminary data.</text>
</comment>
<organism evidence="2 3">
    <name type="scientific">Funneliformis geosporum</name>
    <dbReference type="NCBI Taxonomy" id="1117311"/>
    <lineage>
        <taxon>Eukaryota</taxon>
        <taxon>Fungi</taxon>
        <taxon>Fungi incertae sedis</taxon>
        <taxon>Mucoromycota</taxon>
        <taxon>Glomeromycotina</taxon>
        <taxon>Glomeromycetes</taxon>
        <taxon>Glomerales</taxon>
        <taxon>Glomeraceae</taxon>
        <taxon>Funneliformis</taxon>
    </lineage>
</organism>
<keyword evidence="3" id="KW-1185">Reference proteome</keyword>
<accession>A0A9W4SRP1</accession>
<feature type="compositionally biased region" description="Basic and acidic residues" evidence="1">
    <location>
        <begin position="85"/>
        <end position="101"/>
    </location>
</feature>
<gene>
    <name evidence="2" type="ORF">FWILDA_LOCUS8844</name>
</gene>
<proteinExistence type="predicted"/>
<dbReference type="AlphaFoldDB" id="A0A9W4SRP1"/>
<name>A0A9W4SRP1_9GLOM</name>
<evidence type="ECO:0000313" key="2">
    <source>
        <dbReference type="EMBL" id="CAI2178950.1"/>
    </source>
</evidence>
<reference evidence="2" key="1">
    <citation type="submission" date="2022-08" db="EMBL/GenBank/DDBJ databases">
        <authorList>
            <person name="Kallberg Y."/>
            <person name="Tangrot J."/>
            <person name="Rosling A."/>
        </authorList>
    </citation>
    <scope>NUCLEOTIDE SEQUENCE</scope>
    <source>
        <strain evidence="2">Wild A</strain>
    </source>
</reference>
<protein>
    <submittedName>
        <fullName evidence="2">15385_t:CDS:1</fullName>
    </submittedName>
</protein>